<feature type="transmembrane region" description="Helical" evidence="1">
    <location>
        <begin position="299"/>
        <end position="320"/>
    </location>
</feature>
<feature type="transmembrane region" description="Helical" evidence="1">
    <location>
        <begin position="180"/>
        <end position="203"/>
    </location>
</feature>
<comment type="caution">
    <text evidence="2">The sequence shown here is derived from an EMBL/GenBank/DDBJ whole genome shotgun (WGS) entry which is preliminary data.</text>
</comment>
<dbReference type="PANTHER" id="PTHR30354">
    <property type="entry name" value="GNT FAMILY GLUCONATE TRANSPORTER"/>
    <property type="match status" value="1"/>
</dbReference>
<name>A0ABT3IFA6_9BACT</name>
<feature type="transmembrane region" description="Helical" evidence="1">
    <location>
        <begin position="327"/>
        <end position="345"/>
    </location>
</feature>
<dbReference type="InterPro" id="IPR003474">
    <property type="entry name" value="Glcn_transporter"/>
</dbReference>
<feature type="transmembrane region" description="Helical" evidence="1">
    <location>
        <begin position="139"/>
        <end position="160"/>
    </location>
</feature>
<keyword evidence="3" id="KW-1185">Reference proteome</keyword>
<feature type="transmembrane region" description="Helical" evidence="1">
    <location>
        <begin position="63"/>
        <end position="83"/>
    </location>
</feature>
<feature type="transmembrane region" description="Helical" evidence="1">
    <location>
        <begin position="104"/>
        <end position="127"/>
    </location>
</feature>
<dbReference type="EMBL" id="JAPDNS010000001">
    <property type="protein sequence ID" value="MCW3482645.1"/>
    <property type="molecule type" value="Genomic_DNA"/>
</dbReference>
<dbReference type="PANTHER" id="PTHR30354:SF11">
    <property type="entry name" value="PERMEASE"/>
    <property type="match status" value="1"/>
</dbReference>
<evidence type="ECO:0000313" key="3">
    <source>
        <dbReference type="Proteomes" id="UP001207742"/>
    </source>
</evidence>
<feature type="transmembrane region" description="Helical" evidence="1">
    <location>
        <begin position="259"/>
        <end position="279"/>
    </location>
</feature>
<keyword evidence="1" id="KW-0812">Transmembrane</keyword>
<sequence length="441" mass="45403">MTTAFLQLLVSLAAGIGIIILLTAKYRIPAFFALFLACFLVGWGVQLPVPAIISAMKDGFGNILKSLGFIIVLGTLLGVILEYTGGTRVMAAFILRLAGEKNAALAMGITGFIVGLPIFCDSGYIVLSGLNKSVAARTRVAMVTMSVSLAAGLYAVHCLIPPHPGATAAAGMIRVSPGLLMLTGIAVAIPAAIAGCWWAAWAGKKLPDIPAVTTPEMETIPRIPVWLAFLPVAIPILLIGIGAFTGLEKQATPIARITGILGDPVIALSIGILLAAMQLPARTAAVISPLMQEAAEKAGGILVIIGAGGAFGAVLAATGMGRHLGTAFHLGQAGIFFPFLLAALLKTAQGSSTVAIITAAAIVEPLLPALGLNDPTGRLLCMLALGGGSMMISHANDAYFWVVAKFSGVEMKAMLKVYSVATLLMGLTTLAVVYILSLILR</sequence>
<protein>
    <submittedName>
        <fullName evidence="2">GntP family permease</fullName>
    </submittedName>
</protein>
<keyword evidence="1" id="KW-0472">Membrane</keyword>
<gene>
    <name evidence="2" type="ORF">OL497_01990</name>
</gene>
<evidence type="ECO:0000313" key="2">
    <source>
        <dbReference type="EMBL" id="MCW3482645.1"/>
    </source>
</evidence>
<feature type="transmembrane region" description="Helical" evidence="1">
    <location>
        <begin position="379"/>
        <end position="402"/>
    </location>
</feature>
<dbReference type="Pfam" id="PF02447">
    <property type="entry name" value="GntP_permease"/>
    <property type="match status" value="1"/>
</dbReference>
<proteinExistence type="predicted"/>
<feature type="transmembrane region" description="Helical" evidence="1">
    <location>
        <begin position="223"/>
        <end position="247"/>
    </location>
</feature>
<reference evidence="2 3" key="1">
    <citation type="submission" date="2022-10" db="EMBL/GenBank/DDBJ databases">
        <title>Chitinophaga nivalis PC15 sp. nov., isolated from Pyeongchang county, South Korea.</title>
        <authorList>
            <person name="Trinh H.N."/>
        </authorList>
    </citation>
    <scope>NUCLEOTIDE SEQUENCE [LARGE SCALE GENOMIC DNA]</scope>
    <source>
        <strain evidence="2 3">PC14</strain>
    </source>
</reference>
<dbReference type="Proteomes" id="UP001207742">
    <property type="component" value="Unassembled WGS sequence"/>
</dbReference>
<feature type="transmembrane region" description="Helical" evidence="1">
    <location>
        <begin position="417"/>
        <end position="440"/>
    </location>
</feature>
<organism evidence="2 3">
    <name type="scientific">Chitinophaga nivalis</name>
    <dbReference type="NCBI Taxonomy" id="2991709"/>
    <lineage>
        <taxon>Bacteria</taxon>
        <taxon>Pseudomonadati</taxon>
        <taxon>Bacteroidota</taxon>
        <taxon>Chitinophagia</taxon>
        <taxon>Chitinophagales</taxon>
        <taxon>Chitinophagaceae</taxon>
        <taxon>Chitinophaga</taxon>
    </lineage>
</organism>
<dbReference type="RefSeq" id="WP_264727226.1">
    <property type="nucleotide sequence ID" value="NZ_JAPDNR010000001.1"/>
</dbReference>
<keyword evidence="1" id="KW-1133">Transmembrane helix</keyword>
<evidence type="ECO:0000256" key="1">
    <source>
        <dbReference type="SAM" id="Phobius"/>
    </source>
</evidence>
<feature type="transmembrane region" description="Helical" evidence="1">
    <location>
        <begin position="6"/>
        <end position="24"/>
    </location>
</feature>
<accession>A0ABT3IFA6</accession>
<feature type="transmembrane region" description="Helical" evidence="1">
    <location>
        <begin position="31"/>
        <end position="51"/>
    </location>
</feature>
<feature type="transmembrane region" description="Helical" evidence="1">
    <location>
        <begin position="351"/>
        <end position="372"/>
    </location>
</feature>